<evidence type="ECO:0000256" key="3">
    <source>
        <dbReference type="ARBA" id="ARBA00022927"/>
    </source>
</evidence>
<dbReference type="EnsemblMetazoa" id="tetur24g00400.1">
    <property type="protein sequence ID" value="tetur24g00400.1"/>
    <property type="gene ID" value="tetur24g00400"/>
</dbReference>
<dbReference type="GO" id="GO:0016020">
    <property type="term" value="C:membrane"/>
    <property type="evidence" value="ECO:0007669"/>
    <property type="project" value="TreeGrafter"/>
</dbReference>
<evidence type="ECO:0000313" key="4">
    <source>
        <dbReference type="EnsemblMetazoa" id="tetur24g00400.1"/>
    </source>
</evidence>
<keyword evidence="1" id="KW-0813">Transport</keyword>
<keyword evidence="3" id="KW-0653">Protein transport</keyword>
<dbReference type="GO" id="GO:0005829">
    <property type="term" value="C:cytosol"/>
    <property type="evidence" value="ECO:0007669"/>
    <property type="project" value="TreeGrafter"/>
</dbReference>
<evidence type="ECO:0000313" key="5">
    <source>
        <dbReference type="Proteomes" id="UP000015104"/>
    </source>
</evidence>
<dbReference type="EMBL" id="CAEY01000638">
    <property type="status" value="NOT_ANNOTATED_CDS"/>
    <property type="molecule type" value="Genomic_DNA"/>
</dbReference>
<dbReference type="InterPro" id="IPR011057">
    <property type="entry name" value="Mss4-like_sf"/>
</dbReference>
<dbReference type="InterPro" id="IPR007515">
    <property type="entry name" value="Mss4"/>
</dbReference>
<dbReference type="STRING" id="32264.T1KW52"/>
<dbReference type="PANTHER" id="PTHR13276:SF0">
    <property type="entry name" value="GUANINE NUCLEOTIDE EXCHANGE FACTOR MSS4"/>
    <property type="match status" value="1"/>
</dbReference>
<dbReference type="AlphaFoldDB" id="T1KW52"/>
<proteinExistence type="predicted"/>
<dbReference type="Proteomes" id="UP000015104">
    <property type="component" value="Unassembled WGS sequence"/>
</dbReference>
<keyword evidence="5" id="KW-1185">Reference proteome</keyword>
<protein>
    <recommendedName>
        <fullName evidence="6">Guanine nucleotide exchange factor MSS4 homolog</fullName>
    </recommendedName>
</protein>
<dbReference type="GO" id="GO:0015031">
    <property type="term" value="P:protein transport"/>
    <property type="evidence" value="ECO:0007669"/>
    <property type="project" value="UniProtKB-KW"/>
</dbReference>
<dbReference type="PROSITE" id="PS51796">
    <property type="entry name" value="MSS4"/>
    <property type="match status" value="1"/>
</dbReference>
<sequence length="116" mass="13229">MEQAAQSDVVQFNESKIICKKCSCLILRPKQAKFIEKKIELPVVATRKDEDCVKEVLNNHLLVESIYTYENMGFSNTVEGVKYLVCAECEYGPVGCMNNNEKTSFLSLDRVIQEKE</sequence>
<dbReference type="eggNOG" id="KOG4113">
    <property type="taxonomic scope" value="Eukaryota"/>
</dbReference>
<dbReference type="GO" id="GO:0008270">
    <property type="term" value="F:zinc ion binding"/>
    <property type="evidence" value="ECO:0007669"/>
    <property type="project" value="TreeGrafter"/>
</dbReference>
<dbReference type="Pfam" id="PF04421">
    <property type="entry name" value="Mss4"/>
    <property type="match status" value="1"/>
</dbReference>
<organism evidence="4 5">
    <name type="scientific">Tetranychus urticae</name>
    <name type="common">Two-spotted spider mite</name>
    <dbReference type="NCBI Taxonomy" id="32264"/>
    <lineage>
        <taxon>Eukaryota</taxon>
        <taxon>Metazoa</taxon>
        <taxon>Ecdysozoa</taxon>
        <taxon>Arthropoda</taxon>
        <taxon>Chelicerata</taxon>
        <taxon>Arachnida</taxon>
        <taxon>Acari</taxon>
        <taxon>Acariformes</taxon>
        <taxon>Trombidiformes</taxon>
        <taxon>Prostigmata</taxon>
        <taxon>Eleutherengona</taxon>
        <taxon>Raphignathae</taxon>
        <taxon>Tetranychoidea</taxon>
        <taxon>Tetranychidae</taxon>
        <taxon>Tetranychus</taxon>
    </lineage>
</organism>
<dbReference type="HOGENOM" id="CLU_132754_0_0_1"/>
<name>T1KW52_TETUR</name>
<reference evidence="4" key="2">
    <citation type="submission" date="2015-06" db="UniProtKB">
        <authorList>
            <consortium name="EnsemblMetazoa"/>
        </authorList>
    </citation>
    <scope>IDENTIFICATION</scope>
</reference>
<dbReference type="GO" id="GO:0006892">
    <property type="term" value="P:post-Golgi vesicle-mediated transport"/>
    <property type="evidence" value="ECO:0007669"/>
    <property type="project" value="TreeGrafter"/>
</dbReference>
<evidence type="ECO:0008006" key="6">
    <source>
        <dbReference type="Google" id="ProtNLM"/>
    </source>
</evidence>
<evidence type="ECO:0000256" key="1">
    <source>
        <dbReference type="ARBA" id="ARBA00022448"/>
    </source>
</evidence>
<evidence type="ECO:0000256" key="2">
    <source>
        <dbReference type="ARBA" id="ARBA00022658"/>
    </source>
</evidence>
<keyword evidence="2" id="KW-0344">Guanine-nucleotide releasing factor</keyword>
<dbReference type="GO" id="GO:0005085">
    <property type="term" value="F:guanyl-nucleotide exchange factor activity"/>
    <property type="evidence" value="ECO:0007669"/>
    <property type="project" value="UniProtKB-KW"/>
</dbReference>
<dbReference type="FunFam" id="2.170.150.10:FF:000005">
    <property type="entry name" value="Guanine nucleotide exchange factor MSS4"/>
    <property type="match status" value="1"/>
</dbReference>
<dbReference type="InterPro" id="IPR011323">
    <property type="entry name" value="Mss4/transl-control_tumour"/>
</dbReference>
<dbReference type="Gene3D" id="2.170.150.10">
    <property type="entry name" value="Metal Binding Protein, Guanine Nucleotide Exchange Factor, Chain A"/>
    <property type="match status" value="1"/>
</dbReference>
<dbReference type="GO" id="GO:0007264">
    <property type="term" value="P:small GTPase-mediated signal transduction"/>
    <property type="evidence" value="ECO:0007669"/>
    <property type="project" value="InterPro"/>
</dbReference>
<dbReference type="SUPFAM" id="SSF51316">
    <property type="entry name" value="Mss4-like"/>
    <property type="match status" value="1"/>
</dbReference>
<reference evidence="5" key="1">
    <citation type="submission" date="2011-08" db="EMBL/GenBank/DDBJ databases">
        <authorList>
            <person name="Rombauts S."/>
        </authorList>
    </citation>
    <scope>NUCLEOTIDE SEQUENCE</scope>
    <source>
        <strain evidence="5">London</strain>
    </source>
</reference>
<accession>T1KW52</accession>
<dbReference type="PANTHER" id="PTHR13276">
    <property type="entry name" value="GUANINE NUCLEOTIDE EXCHANGE FACTOR MSS4"/>
    <property type="match status" value="1"/>
</dbReference>